<evidence type="ECO:0000259" key="6">
    <source>
        <dbReference type="PROSITE" id="PS50059"/>
    </source>
</evidence>
<dbReference type="PROSITE" id="PS50059">
    <property type="entry name" value="FKBP_PPIASE"/>
    <property type="match status" value="1"/>
</dbReference>
<feature type="domain" description="PPIase FKBP-type" evidence="6">
    <location>
        <begin position="20"/>
        <end position="64"/>
    </location>
</feature>
<evidence type="ECO:0000256" key="5">
    <source>
        <dbReference type="PROSITE-ProRule" id="PRU00277"/>
    </source>
</evidence>
<dbReference type="Gene3D" id="3.10.50.40">
    <property type="match status" value="1"/>
</dbReference>
<keyword evidence="4 5" id="KW-0413">Isomerase</keyword>
<dbReference type="Pfam" id="PF00254">
    <property type="entry name" value="FKBP_C"/>
    <property type="match status" value="1"/>
</dbReference>
<evidence type="ECO:0000313" key="7">
    <source>
        <dbReference type="Ensembl" id="ENSNMLP00000013183.1"/>
    </source>
</evidence>
<dbReference type="PANTHER" id="PTHR10516">
    <property type="entry name" value="PEPTIDYL-PROLYL CIS-TRANS ISOMERASE"/>
    <property type="match status" value="1"/>
</dbReference>
<dbReference type="SUPFAM" id="SSF54534">
    <property type="entry name" value="FKBP-like"/>
    <property type="match status" value="1"/>
</dbReference>
<dbReference type="AlphaFoldDB" id="A0A8C6SZ29"/>
<comment type="catalytic activity">
    <reaction evidence="1 5">
        <text>[protein]-peptidylproline (omega=180) = [protein]-peptidylproline (omega=0)</text>
        <dbReference type="Rhea" id="RHEA:16237"/>
        <dbReference type="Rhea" id="RHEA-COMP:10747"/>
        <dbReference type="Rhea" id="RHEA-COMP:10748"/>
        <dbReference type="ChEBI" id="CHEBI:83833"/>
        <dbReference type="ChEBI" id="CHEBI:83834"/>
        <dbReference type="EC" id="5.2.1.8"/>
    </reaction>
</comment>
<proteinExistence type="predicted"/>
<keyword evidence="8" id="KW-1185">Reference proteome</keyword>
<dbReference type="PANTHER" id="PTHR10516:SF443">
    <property type="entry name" value="FK506-BINDING PROTEIN 59-RELATED"/>
    <property type="match status" value="1"/>
</dbReference>
<dbReference type="InterPro" id="IPR050689">
    <property type="entry name" value="FKBP-type_PPIase"/>
</dbReference>
<evidence type="ECO:0000256" key="3">
    <source>
        <dbReference type="ARBA" id="ARBA00023110"/>
    </source>
</evidence>
<dbReference type="Ensembl" id="ENSNMLT00000014843.1">
    <property type="protein sequence ID" value="ENSNMLP00000013183.1"/>
    <property type="gene ID" value="ENSNMLG00000008865.1"/>
</dbReference>
<evidence type="ECO:0000256" key="1">
    <source>
        <dbReference type="ARBA" id="ARBA00000971"/>
    </source>
</evidence>
<sequence length="64" mass="7107">MGVTKEVLRPGDGRNFPQRGQQVAVHYVGTLTNGTKFDSSRDRGKPFQLSQLSTCTLTERLVVQ</sequence>
<keyword evidence="3 5" id="KW-0697">Rotamase</keyword>
<dbReference type="EC" id="5.2.1.8" evidence="2 5"/>
<dbReference type="GO" id="GO:0003755">
    <property type="term" value="F:peptidyl-prolyl cis-trans isomerase activity"/>
    <property type="evidence" value="ECO:0007669"/>
    <property type="project" value="UniProtKB-KW"/>
</dbReference>
<name>A0A8C6SZ29_9GOBI</name>
<protein>
    <recommendedName>
        <fullName evidence="2 5">peptidylprolyl isomerase</fullName>
        <ecNumber evidence="2 5">5.2.1.8</ecNumber>
    </recommendedName>
</protein>
<reference evidence="7" key="1">
    <citation type="submission" date="2025-08" db="UniProtKB">
        <authorList>
            <consortium name="Ensembl"/>
        </authorList>
    </citation>
    <scope>IDENTIFICATION</scope>
</reference>
<reference evidence="7" key="2">
    <citation type="submission" date="2025-09" db="UniProtKB">
        <authorList>
            <consortium name="Ensembl"/>
        </authorList>
    </citation>
    <scope>IDENTIFICATION</scope>
</reference>
<dbReference type="InterPro" id="IPR001179">
    <property type="entry name" value="PPIase_FKBP_dom"/>
</dbReference>
<accession>A0A8C6SZ29</accession>
<evidence type="ECO:0000256" key="4">
    <source>
        <dbReference type="ARBA" id="ARBA00023235"/>
    </source>
</evidence>
<evidence type="ECO:0000313" key="8">
    <source>
        <dbReference type="Proteomes" id="UP000694523"/>
    </source>
</evidence>
<dbReference type="InterPro" id="IPR046357">
    <property type="entry name" value="PPIase_dom_sf"/>
</dbReference>
<evidence type="ECO:0000256" key="2">
    <source>
        <dbReference type="ARBA" id="ARBA00013194"/>
    </source>
</evidence>
<dbReference type="Proteomes" id="UP000694523">
    <property type="component" value="Unplaced"/>
</dbReference>
<organism evidence="7 8">
    <name type="scientific">Neogobius melanostomus</name>
    <name type="common">round goby</name>
    <dbReference type="NCBI Taxonomy" id="47308"/>
    <lineage>
        <taxon>Eukaryota</taxon>
        <taxon>Metazoa</taxon>
        <taxon>Chordata</taxon>
        <taxon>Craniata</taxon>
        <taxon>Vertebrata</taxon>
        <taxon>Euteleostomi</taxon>
        <taxon>Actinopterygii</taxon>
        <taxon>Neopterygii</taxon>
        <taxon>Teleostei</taxon>
        <taxon>Neoteleostei</taxon>
        <taxon>Acanthomorphata</taxon>
        <taxon>Gobiaria</taxon>
        <taxon>Gobiiformes</taxon>
        <taxon>Gobioidei</taxon>
        <taxon>Gobiidae</taxon>
        <taxon>Benthophilinae</taxon>
        <taxon>Neogobiini</taxon>
        <taxon>Neogobius</taxon>
    </lineage>
</organism>